<proteinExistence type="inferred from homology"/>
<dbReference type="SUPFAM" id="SSF52540">
    <property type="entry name" value="P-loop containing nucleoside triphosphate hydrolases"/>
    <property type="match status" value="1"/>
</dbReference>
<dbReference type="NCBIfam" id="NF007755">
    <property type="entry name" value="PRK10436.1"/>
    <property type="match status" value="1"/>
</dbReference>
<dbReference type="GO" id="GO:0005524">
    <property type="term" value="F:ATP binding"/>
    <property type="evidence" value="ECO:0007669"/>
    <property type="project" value="UniProtKB-KW"/>
</dbReference>
<evidence type="ECO:0000259" key="4">
    <source>
        <dbReference type="PROSITE" id="PS00662"/>
    </source>
</evidence>
<evidence type="ECO:0000313" key="6">
    <source>
        <dbReference type="Proteomes" id="UP000792865"/>
    </source>
</evidence>
<dbReference type="RefSeq" id="WP_095034004.1">
    <property type="nucleotide sequence ID" value="NZ_CAWNYN010000001.1"/>
</dbReference>
<keyword evidence="2" id="KW-0547">Nucleotide-binding</keyword>
<dbReference type="Gene3D" id="3.30.450.90">
    <property type="match status" value="1"/>
</dbReference>
<name>A0AAC9VIY3_9ENTR</name>
<dbReference type="InterPro" id="IPR001482">
    <property type="entry name" value="T2SS/T4SS_dom"/>
</dbReference>
<reference evidence="5" key="1">
    <citation type="submission" date="2017-08" db="EMBL/GenBank/DDBJ databases">
        <title>Genome sequence of Candidatus Hamiltonella defensa from Acyrthosiphon pisum strain MI47.</title>
        <authorList>
            <person name="Patel V.A."/>
            <person name="Chevignon G."/>
            <person name="Russell J.A."/>
            <person name="Oliver K.M."/>
        </authorList>
    </citation>
    <scope>NUCLEOTIDE SEQUENCE</scope>
    <source>
        <strain evidence="5">MI47</strain>
    </source>
</reference>
<comment type="similarity">
    <text evidence="1">Belongs to the GSP E family.</text>
</comment>
<sequence length="529" mass="59690">MKHQLISSQKIDKKLIDQKQGETETETQEIISNELHLLCQRHHAIALNIDSETLTIAIAENLSHPSEELLMNLRFCCGRKINVKQWPKAKIEKILHQFSSEDISSRENLSNTFNNDITLRPAANSTSLERITSVDHLEIQTSNFNEKNDAPVIQFIHQTLSAAIEKRASDIHFEPYQHCYRIRIRVDGVLQEISSPEFELTPRINGCLKVMAQLNIAEKRLPQDGKFTLRLNNICYSMRIATLPTQYGEKIVLRILHAEQKATLDELGLAQQALAQFIKTLSLPEGLILVTGPTGSGKTMTLYSSLLHLNQHQKNICSIEDPVEIPIKGINQTQINHKIGLDFSSVLRTLLRQDPDIIMVGEIRDNETAEISLKAAHTGHLVLSTLHTNSTTETLARLTQMNIPGYLLASCLKLIIAQRLMRRLCLHCKKPALAAINYPEDIWPKPLHHWISEGCEQCCDGYYGRIGIYEMLVINTEIKQALIDNADTLKLEQILKKQGNITLLKAGLSLVEQGISSVDEIYRVFGCVN</sequence>
<organism evidence="5 6">
    <name type="scientific">Candidatus Williamhamiltonella defendens</name>
    <dbReference type="NCBI Taxonomy" id="138072"/>
    <lineage>
        <taxon>Bacteria</taxon>
        <taxon>Pseudomonadati</taxon>
        <taxon>Pseudomonadota</taxon>
        <taxon>Gammaproteobacteria</taxon>
        <taxon>Enterobacterales</taxon>
        <taxon>Enterobacteriaceae</taxon>
        <taxon>aphid secondary symbionts</taxon>
        <taxon>Candidatus Williamhamiltonella</taxon>
    </lineage>
</organism>
<dbReference type="PANTHER" id="PTHR30258">
    <property type="entry name" value="TYPE II SECRETION SYSTEM PROTEIN GSPE-RELATED"/>
    <property type="match status" value="1"/>
</dbReference>
<dbReference type="Pfam" id="PF00437">
    <property type="entry name" value="T2SSE"/>
    <property type="match status" value="1"/>
</dbReference>
<evidence type="ECO:0000256" key="2">
    <source>
        <dbReference type="ARBA" id="ARBA00022741"/>
    </source>
</evidence>
<protein>
    <submittedName>
        <fullName evidence="5">Type II secretion system protein GspE</fullName>
    </submittedName>
</protein>
<evidence type="ECO:0000256" key="1">
    <source>
        <dbReference type="ARBA" id="ARBA00006611"/>
    </source>
</evidence>
<dbReference type="Gene3D" id="3.40.50.300">
    <property type="entry name" value="P-loop containing nucleotide triphosphate hydrolases"/>
    <property type="match status" value="1"/>
</dbReference>
<dbReference type="GO" id="GO:0005886">
    <property type="term" value="C:plasma membrane"/>
    <property type="evidence" value="ECO:0007669"/>
    <property type="project" value="TreeGrafter"/>
</dbReference>
<feature type="domain" description="Bacterial type II secretion system protein E" evidence="4">
    <location>
        <begin position="351"/>
        <end position="365"/>
    </location>
</feature>
<dbReference type="InterPro" id="IPR027417">
    <property type="entry name" value="P-loop_NTPase"/>
</dbReference>
<dbReference type="CDD" id="cd01129">
    <property type="entry name" value="PulE-GspE-like"/>
    <property type="match status" value="1"/>
</dbReference>
<keyword evidence="3" id="KW-0067">ATP-binding</keyword>
<accession>A0AAC9VIY3</accession>
<dbReference type="GO" id="GO:0016887">
    <property type="term" value="F:ATP hydrolysis activity"/>
    <property type="evidence" value="ECO:0007669"/>
    <property type="project" value="TreeGrafter"/>
</dbReference>
<evidence type="ECO:0000256" key="3">
    <source>
        <dbReference type="ARBA" id="ARBA00022840"/>
    </source>
</evidence>
<dbReference type="Proteomes" id="UP000792865">
    <property type="component" value="Chromosome"/>
</dbReference>
<dbReference type="EMBL" id="CP022932">
    <property type="protein sequence ID" value="ASV33171.1"/>
    <property type="molecule type" value="Genomic_DNA"/>
</dbReference>
<evidence type="ECO:0000313" key="5">
    <source>
        <dbReference type="EMBL" id="ASV33171.1"/>
    </source>
</evidence>
<gene>
    <name evidence="5" type="ORF">CJJ18_02680</name>
</gene>
<dbReference type="PROSITE" id="PS00662">
    <property type="entry name" value="T2SP_E"/>
    <property type="match status" value="1"/>
</dbReference>
<dbReference type="PANTHER" id="PTHR30258:SF1">
    <property type="entry name" value="PROTEIN TRANSPORT PROTEIN HOFB HOMOLOG"/>
    <property type="match status" value="1"/>
</dbReference>
<dbReference type="AlphaFoldDB" id="A0AAC9VIY3"/>